<comment type="caution">
    <text evidence="1">The sequence shown here is derived from an EMBL/GenBank/DDBJ whole genome shotgun (WGS) entry which is preliminary data.</text>
</comment>
<gene>
    <name evidence="1" type="ORF">GCM10007173_17000</name>
</gene>
<accession>A0ABQ2DIY5</accession>
<organism evidence="1 2">
    <name type="scientific">Glutamicibacter ardleyensis</name>
    <dbReference type="NCBI Taxonomy" id="225894"/>
    <lineage>
        <taxon>Bacteria</taxon>
        <taxon>Bacillati</taxon>
        <taxon>Actinomycetota</taxon>
        <taxon>Actinomycetes</taxon>
        <taxon>Micrococcales</taxon>
        <taxon>Micrococcaceae</taxon>
        <taxon>Glutamicibacter</taxon>
    </lineage>
</organism>
<evidence type="ECO:0008006" key="3">
    <source>
        <dbReference type="Google" id="ProtNLM"/>
    </source>
</evidence>
<dbReference type="Pfam" id="PF05133">
    <property type="entry name" value="SPP1_portal"/>
    <property type="match status" value="1"/>
</dbReference>
<reference evidence="2" key="1">
    <citation type="journal article" date="2019" name="Int. J. Syst. Evol. Microbiol.">
        <title>The Global Catalogue of Microorganisms (GCM) 10K type strain sequencing project: providing services to taxonomists for standard genome sequencing and annotation.</title>
        <authorList>
            <consortium name="The Broad Institute Genomics Platform"/>
            <consortium name="The Broad Institute Genome Sequencing Center for Infectious Disease"/>
            <person name="Wu L."/>
            <person name="Ma J."/>
        </authorList>
    </citation>
    <scope>NUCLEOTIDE SEQUENCE [LARGE SCALE GENOMIC DNA]</scope>
    <source>
        <strain evidence="2">CGMCC 1.3685</strain>
    </source>
</reference>
<dbReference type="InterPro" id="IPR021145">
    <property type="entry name" value="Portal_protein_SPP1_Gp6-like"/>
</dbReference>
<keyword evidence="2" id="KW-1185">Reference proteome</keyword>
<evidence type="ECO:0000313" key="1">
    <source>
        <dbReference type="EMBL" id="GGJ58897.1"/>
    </source>
</evidence>
<name>A0ABQ2DIY5_9MICC</name>
<evidence type="ECO:0000313" key="2">
    <source>
        <dbReference type="Proteomes" id="UP000606115"/>
    </source>
</evidence>
<dbReference type="EMBL" id="BMKX01000003">
    <property type="protein sequence ID" value="GGJ58897.1"/>
    <property type="molecule type" value="Genomic_DNA"/>
</dbReference>
<proteinExistence type="predicted"/>
<sequence>MPLAIDRVNSPGWWLAKAFAKREDRLDRLDDLNAWHIGEPPTPAAVREAREAFREFEAEATTNWAELIVGSMRERQAVRDVRTSVSGDDPDDVAWKYWLDNNLDVEFSTFVETFLWAGDAYAMIIDDEDGPLVTHEDPRECVTFHDPVRQSQLRAAAKFYSDPDEDRAYAVVMVAGSYYDDGLARTYTASMDGEGELATSFDPESWSWDEDSGGVNGMALKHGLVPVVRLRNRRGMGEFEPHLPHMRRINRLTFQLSVIVMYQAYKQRAIISDVDDPEDAAQEELAEAFNADSLEDVLTSDPGSWFMLPSGTKVWESTPTDIQGLLKALHDEQLALAAVARRPMGMFAPDNQSASGANFTREGLQFAVEDKQARLRRFLVDVFHLVFLTADDSERAEKSGINVSFMPAERYTITDKASATSQVSQKFPLRTILREIWQMTPTQIQQVEAEADTEALMLGEFAEYQGAGNEPRTPAIES</sequence>
<protein>
    <recommendedName>
        <fullName evidence="3">Phage portal protein</fullName>
    </recommendedName>
</protein>
<dbReference type="Proteomes" id="UP000606115">
    <property type="component" value="Unassembled WGS sequence"/>
</dbReference>
<dbReference type="GeneID" id="303304067"/>
<dbReference type="RefSeq" id="WP_188685053.1">
    <property type="nucleotide sequence ID" value="NZ_BMKX01000003.1"/>
</dbReference>